<dbReference type="InterPro" id="IPR005632">
    <property type="entry name" value="Chaperone_Skp"/>
</dbReference>
<feature type="coiled-coil region" evidence="3">
    <location>
        <begin position="90"/>
        <end position="124"/>
    </location>
</feature>
<dbReference type="PANTHER" id="PTHR35089:SF1">
    <property type="entry name" value="CHAPERONE PROTEIN SKP"/>
    <property type="match status" value="1"/>
</dbReference>
<gene>
    <name evidence="6" type="ORF">GVO57_10705</name>
</gene>
<feature type="compositionally biased region" description="Low complexity" evidence="4">
    <location>
        <begin position="187"/>
        <end position="198"/>
    </location>
</feature>
<dbReference type="SUPFAM" id="SSF111384">
    <property type="entry name" value="OmpH-like"/>
    <property type="match status" value="1"/>
</dbReference>
<evidence type="ECO:0000313" key="7">
    <source>
        <dbReference type="Proteomes" id="UP000464468"/>
    </source>
</evidence>
<protein>
    <submittedName>
        <fullName evidence="6">OmpH family outer membrane protein</fullName>
    </submittedName>
</protein>
<accession>A0A7Z2NY27</accession>
<sequence>MMTKLTTIALAALALSAAPAVAQKLPNATIAVVDTDRILRECTACRAAQTQLQAQVQQLQQRQQTLAAPLQTEAQALQTQVQALQGKQPDAALQQRIQSLQTRQNQANEELNRGEQNLRSIQQHVLQQINTRLGPIIDSTLAARGASVVLDRGAVLAVAPAIDITNDVLAQLNTQLPSVSVTPLPQPAQQPAQQPQGR</sequence>
<evidence type="ECO:0000256" key="1">
    <source>
        <dbReference type="ARBA" id="ARBA00009091"/>
    </source>
</evidence>
<dbReference type="GO" id="GO:0050821">
    <property type="term" value="P:protein stabilization"/>
    <property type="evidence" value="ECO:0007669"/>
    <property type="project" value="TreeGrafter"/>
</dbReference>
<reference evidence="6 7" key="1">
    <citation type="submission" date="2020-01" db="EMBL/GenBank/DDBJ databases">
        <title>Sphingomonas sp. C33 whole genome sequece.</title>
        <authorList>
            <person name="Park C."/>
        </authorList>
    </citation>
    <scope>NUCLEOTIDE SEQUENCE [LARGE SCALE GENOMIC DNA]</scope>
    <source>
        <strain evidence="6 7">C33</strain>
    </source>
</reference>
<evidence type="ECO:0000256" key="5">
    <source>
        <dbReference type="SAM" id="SignalP"/>
    </source>
</evidence>
<name>A0A7Z2NY27_9SPHN</name>
<feature type="region of interest" description="Disordered" evidence="4">
    <location>
        <begin position="179"/>
        <end position="198"/>
    </location>
</feature>
<comment type="similarity">
    <text evidence="1">Belongs to the Skp family.</text>
</comment>
<organism evidence="6 7">
    <name type="scientific">Sphingomonas changnyeongensis</name>
    <dbReference type="NCBI Taxonomy" id="2698679"/>
    <lineage>
        <taxon>Bacteria</taxon>
        <taxon>Pseudomonadati</taxon>
        <taxon>Pseudomonadota</taxon>
        <taxon>Alphaproteobacteria</taxon>
        <taxon>Sphingomonadales</taxon>
        <taxon>Sphingomonadaceae</taxon>
        <taxon>Sphingomonas</taxon>
    </lineage>
</organism>
<dbReference type="GO" id="GO:0005829">
    <property type="term" value="C:cytosol"/>
    <property type="evidence" value="ECO:0007669"/>
    <property type="project" value="TreeGrafter"/>
</dbReference>
<dbReference type="AlphaFoldDB" id="A0A7Z2NY27"/>
<dbReference type="GO" id="GO:0051082">
    <property type="term" value="F:unfolded protein binding"/>
    <property type="evidence" value="ECO:0007669"/>
    <property type="project" value="InterPro"/>
</dbReference>
<keyword evidence="3" id="KW-0175">Coiled coil</keyword>
<dbReference type="KEGG" id="schy:GVO57_10705"/>
<evidence type="ECO:0000256" key="4">
    <source>
        <dbReference type="SAM" id="MobiDB-lite"/>
    </source>
</evidence>
<dbReference type="InterPro" id="IPR024930">
    <property type="entry name" value="Skp_dom_sf"/>
</dbReference>
<evidence type="ECO:0000313" key="6">
    <source>
        <dbReference type="EMBL" id="QHL91926.1"/>
    </source>
</evidence>
<dbReference type="EMBL" id="CP047895">
    <property type="protein sequence ID" value="QHL91926.1"/>
    <property type="molecule type" value="Genomic_DNA"/>
</dbReference>
<keyword evidence="2 5" id="KW-0732">Signal</keyword>
<dbReference type="Proteomes" id="UP000464468">
    <property type="component" value="Chromosome"/>
</dbReference>
<proteinExistence type="inferred from homology"/>
<dbReference type="Pfam" id="PF03938">
    <property type="entry name" value="OmpH"/>
    <property type="match status" value="1"/>
</dbReference>
<keyword evidence="7" id="KW-1185">Reference proteome</keyword>
<feature type="signal peptide" evidence="5">
    <location>
        <begin position="1"/>
        <end position="22"/>
    </location>
</feature>
<dbReference type="PANTHER" id="PTHR35089">
    <property type="entry name" value="CHAPERONE PROTEIN SKP"/>
    <property type="match status" value="1"/>
</dbReference>
<evidence type="ECO:0000256" key="2">
    <source>
        <dbReference type="ARBA" id="ARBA00022729"/>
    </source>
</evidence>
<dbReference type="SMART" id="SM00935">
    <property type="entry name" value="OmpH"/>
    <property type="match status" value="1"/>
</dbReference>
<evidence type="ECO:0000256" key="3">
    <source>
        <dbReference type="SAM" id="Coils"/>
    </source>
</evidence>
<feature type="chain" id="PRO_5031216845" evidence="5">
    <location>
        <begin position="23"/>
        <end position="198"/>
    </location>
</feature>
<dbReference type="Gene3D" id="3.30.910.20">
    <property type="entry name" value="Skp domain"/>
    <property type="match status" value="1"/>
</dbReference>